<proteinExistence type="predicted"/>
<dbReference type="InParanoid" id="A0A517SMS0"/>
<dbReference type="EMBL" id="CP036271">
    <property type="protein sequence ID" value="QDT57406.1"/>
    <property type="molecule type" value="Genomic_DNA"/>
</dbReference>
<keyword evidence="2" id="KW-1185">Reference proteome</keyword>
<dbReference type="KEGG" id="ccos:Pan44_54750"/>
<dbReference type="Proteomes" id="UP000315700">
    <property type="component" value="Chromosome"/>
</dbReference>
<organism evidence="1 2">
    <name type="scientific">Caulifigura coniformis</name>
    <dbReference type="NCBI Taxonomy" id="2527983"/>
    <lineage>
        <taxon>Bacteria</taxon>
        <taxon>Pseudomonadati</taxon>
        <taxon>Planctomycetota</taxon>
        <taxon>Planctomycetia</taxon>
        <taxon>Planctomycetales</taxon>
        <taxon>Planctomycetaceae</taxon>
        <taxon>Caulifigura</taxon>
    </lineage>
</organism>
<gene>
    <name evidence="1" type="ORF">Pan44_54750</name>
</gene>
<dbReference type="RefSeq" id="WP_145034756.1">
    <property type="nucleotide sequence ID" value="NZ_CP036271.1"/>
</dbReference>
<sequence length="146" mass="15298">MNTRVEMWSVFGLVAAVVMAGCGADGPPRGDVRGRVTVGGEPVENGAIVFVPVAGIQGAPVQFQIVNGEYASDVKGPVVGKNSVQISGARATGKQTMNMVTGEQVDVFEEIVPAKYNNDRSELSADIQAGENTFDFELDGKPRKAG</sequence>
<protein>
    <submittedName>
        <fullName evidence="1">Uncharacterized protein</fullName>
    </submittedName>
</protein>
<accession>A0A517SMS0</accession>
<dbReference type="OrthoDB" id="287681at2"/>
<reference evidence="1 2" key="1">
    <citation type="submission" date="2019-02" db="EMBL/GenBank/DDBJ databases">
        <title>Deep-cultivation of Planctomycetes and their phenomic and genomic characterization uncovers novel biology.</title>
        <authorList>
            <person name="Wiegand S."/>
            <person name="Jogler M."/>
            <person name="Boedeker C."/>
            <person name="Pinto D."/>
            <person name="Vollmers J."/>
            <person name="Rivas-Marin E."/>
            <person name="Kohn T."/>
            <person name="Peeters S.H."/>
            <person name="Heuer A."/>
            <person name="Rast P."/>
            <person name="Oberbeckmann S."/>
            <person name="Bunk B."/>
            <person name="Jeske O."/>
            <person name="Meyerdierks A."/>
            <person name="Storesund J.E."/>
            <person name="Kallscheuer N."/>
            <person name="Luecker S."/>
            <person name="Lage O.M."/>
            <person name="Pohl T."/>
            <person name="Merkel B.J."/>
            <person name="Hornburger P."/>
            <person name="Mueller R.-W."/>
            <person name="Bruemmer F."/>
            <person name="Labrenz M."/>
            <person name="Spormann A.M."/>
            <person name="Op den Camp H."/>
            <person name="Overmann J."/>
            <person name="Amann R."/>
            <person name="Jetten M.S.M."/>
            <person name="Mascher T."/>
            <person name="Medema M.H."/>
            <person name="Devos D.P."/>
            <person name="Kaster A.-K."/>
            <person name="Ovreas L."/>
            <person name="Rohde M."/>
            <person name="Galperin M.Y."/>
            <person name="Jogler C."/>
        </authorList>
    </citation>
    <scope>NUCLEOTIDE SEQUENCE [LARGE SCALE GENOMIC DNA]</scope>
    <source>
        <strain evidence="1 2">Pan44</strain>
    </source>
</reference>
<evidence type="ECO:0000313" key="1">
    <source>
        <dbReference type="EMBL" id="QDT57406.1"/>
    </source>
</evidence>
<dbReference type="PROSITE" id="PS51257">
    <property type="entry name" value="PROKAR_LIPOPROTEIN"/>
    <property type="match status" value="1"/>
</dbReference>
<dbReference type="AlphaFoldDB" id="A0A517SMS0"/>
<name>A0A517SMS0_9PLAN</name>
<evidence type="ECO:0000313" key="2">
    <source>
        <dbReference type="Proteomes" id="UP000315700"/>
    </source>
</evidence>